<dbReference type="Proteomes" id="UP001597185">
    <property type="component" value="Unassembled WGS sequence"/>
</dbReference>
<dbReference type="PANTHER" id="PTHR36216:SF1">
    <property type="entry name" value="HTH ARSR-TYPE DOMAIN-CONTAINING PROTEIN"/>
    <property type="match status" value="1"/>
</dbReference>
<dbReference type="Pfam" id="PF12802">
    <property type="entry name" value="MarR_2"/>
    <property type="match status" value="1"/>
</dbReference>
<keyword evidence="4" id="KW-1185">Reference proteome</keyword>
<dbReference type="InterPro" id="IPR036390">
    <property type="entry name" value="WH_DNA-bd_sf"/>
</dbReference>
<protein>
    <submittedName>
        <fullName evidence="3">Winged helix-turn-helix transcriptional regulator</fullName>
    </submittedName>
</protein>
<proteinExistence type="predicted"/>
<evidence type="ECO:0000259" key="1">
    <source>
        <dbReference type="Pfam" id="PF12802"/>
    </source>
</evidence>
<dbReference type="SUPFAM" id="SSF46785">
    <property type="entry name" value="Winged helix' DNA-binding domain"/>
    <property type="match status" value="2"/>
</dbReference>
<dbReference type="InterPro" id="IPR000835">
    <property type="entry name" value="HTH_MarR-typ"/>
</dbReference>
<feature type="domain" description="HVO-0163 N-terminal HTH" evidence="2">
    <location>
        <begin position="41"/>
        <end position="111"/>
    </location>
</feature>
<evidence type="ECO:0000259" key="2">
    <source>
        <dbReference type="Pfam" id="PF24266"/>
    </source>
</evidence>
<dbReference type="PANTHER" id="PTHR36216">
    <property type="entry name" value="TRANSCRIPTIONAL REGULATOR, TRMB"/>
    <property type="match status" value="1"/>
</dbReference>
<sequence length="205" mass="22471">MTDDFDGRKRETLRRFAAIGAAAPFVGTASADTGDGEGDTNETREAIRGYVPTTPGAHFSKLRDDLRLGTGEAQYHLRKLEEAGEIESMKDADYRRYFPADRFDELDKRALGYLRRDTPRGMVLALLRDPDATGARLAAALDVSRPTVSATAAALEDADLLDRTDGYTLTEPERLLTLVIRYADSFDADAVAFADDAADIVTYDP</sequence>
<accession>A0ABD6C2B7</accession>
<evidence type="ECO:0000313" key="4">
    <source>
        <dbReference type="Proteomes" id="UP001597185"/>
    </source>
</evidence>
<dbReference type="GO" id="GO:0006355">
    <property type="term" value="P:regulation of DNA-templated transcription"/>
    <property type="evidence" value="ECO:0007669"/>
    <property type="project" value="UniProtKB-ARBA"/>
</dbReference>
<dbReference type="CDD" id="cd00090">
    <property type="entry name" value="HTH_ARSR"/>
    <property type="match status" value="1"/>
</dbReference>
<dbReference type="EMBL" id="JBHUDB010000005">
    <property type="protein sequence ID" value="MFD1570774.1"/>
    <property type="molecule type" value="Genomic_DNA"/>
</dbReference>
<evidence type="ECO:0000313" key="3">
    <source>
        <dbReference type="EMBL" id="MFD1570774.1"/>
    </source>
</evidence>
<gene>
    <name evidence="3" type="ORF">ACFR9T_09270</name>
</gene>
<reference evidence="3 4" key="1">
    <citation type="journal article" date="2019" name="Int. J. Syst. Evol. Microbiol.">
        <title>The Global Catalogue of Microorganisms (GCM) 10K type strain sequencing project: providing services to taxonomists for standard genome sequencing and annotation.</title>
        <authorList>
            <consortium name="The Broad Institute Genomics Platform"/>
            <consortium name="The Broad Institute Genome Sequencing Center for Infectious Disease"/>
            <person name="Wu L."/>
            <person name="Ma J."/>
        </authorList>
    </citation>
    <scope>NUCLEOTIDE SEQUENCE [LARGE SCALE GENOMIC DNA]</scope>
    <source>
        <strain evidence="3 4">CGMCC 1.12689</strain>
    </source>
</reference>
<name>A0ABD6C2B7_9EURY</name>
<dbReference type="AlphaFoldDB" id="A0ABD6C2B7"/>
<comment type="caution">
    <text evidence="3">The sequence shown here is derived from an EMBL/GenBank/DDBJ whole genome shotgun (WGS) entry which is preliminary data.</text>
</comment>
<organism evidence="3 4">
    <name type="scientific">Halorubrum laminariae</name>
    <dbReference type="NCBI Taxonomy" id="1433523"/>
    <lineage>
        <taxon>Archaea</taxon>
        <taxon>Methanobacteriati</taxon>
        <taxon>Methanobacteriota</taxon>
        <taxon>Stenosarchaea group</taxon>
        <taxon>Halobacteria</taxon>
        <taxon>Halobacteriales</taxon>
        <taxon>Haloferacaceae</taxon>
        <taxon>Halorubrum</taxon>
    </lineage>
</organism>
<feature type="domain" description="HTH marR-type" evidence="1">
    <location>
        <begin position="124"/>
        <end position="165"/>
    </location>
</feature>
<dbReference type="InterPro" id="IPR011991">
    <property type="entry name" value="ArsR-like_HTH"/>
</dbReference>
<dbReference type="Gene3D" id="1.10.10.10">
    <property type="entry name" value="Winged helix-like DNA-binding domain superfamily/Winged helix DNA-binding domain"/>
    <property type="match status" value="2"/>
</dbReference>
<dbReference type="RefSeq" id="WP_256416491.1">
    <property type="nucleotide sequence ID" value="NZ_JANHDL010000001.1"/>
</dbReference>
<dbReference type="InterPro" id="IPR056504">
    <property type="entry name" value="HTH_HVO_0163_N"/>
</dbReference>
<dbReference type="Pfam" id="PF24266">
    <property type="entry name" value="HTH_HVO_0163_N"/>
    <property type="match status" value="1"/>
</dbReference>
<dbReference type="InterPro" id="IPR036388">
    <property type="entry name" value="WH-like_DNA-bd_sf"/>
</dbReference>